<accession>A0A553N8Q2</accession>
<evidence type="ECO:0000256" key="3">
    <source>
        <dbReference type="ARBA" id="ARBA00022833"/>
    </source>
</evidence>
<dbReference type="PROSITE" id="PS51790">
    <property type="entry name" value="MSRB"/>
    <property type="match status" value="1"/>
</dbReference>
<comment type="cofactor">
    <cofactor evidence="6">
        <name>Zn(2+)</name>
        <dbReference type="ChEBI" id="CHEBI:29105"/>
    </cofactor>
    <text evidence="6">Binds 1 zinc ion per subunit.</text>
</comment>
<dbReference type="GO" id="GO:0046872">
    <property type="term" value="F:metal ion binding"/>
    <property type="evidence" value="ECO:0007669"/>
    <property type="project" value="UniProtKB-KW"/>
</dbReference>
<comment type="catalytic activity">
    <reaction evidence="5 6">
        <text>L-methionyl-[protein] + [thioredoxin]-disulfide + H2O = L-methionyl-(R)-S-oxide-[protein] + [thioredoxin]-dithiol</text>
        <dbReference type="Rhea" id="RHEA:24164"/>
        <dbReference type="Rhea" id="RHEA-COMP:10698"/>
        <dbReference type="Rhea" id="RHEA-COMP:10700"/>
        <dbReference type="Rhea" id="RHEA-COMP:12313"/>
        <dbReference type="Rhea" id="RHEA-COMP:12314"/>
        <dbReference type="ChEBI" id="CHEBI:15377"/>
        <dbReference type="ChEBI" id="CHEBI:16044"/>
        <dbReference type="ChEBI" id="CHEBI:29950"/>
        <dbReference type="ChEBI" id="CHEBI:45764"/>
        <dbReference type="ChEBI" id="CHEBI:50058"/>
        <dbReference type="EC" id="1.8.4.12"/>
    </reaction>
</comment>
<feature type="domain" description="MsrB" evidence="7">
    <location>
        <begin position="83"/>
        <end position="209"/>
    </location>
</feature>
<comment type="function">
    <text evidence="6">Methionine-sulfoxide reductase that specifically reduces methionine (R)-sulfoxide back to methionine. While in many cases methionine oxidation is the result of random oxidation following oxidative stress, methionine oxidation is also a post-translational modification that takes place on specific residues.</text>
</comment>
<evidence type="ECO:0000256" key="1">
    <source>
        <dbReference type="ARBA" id="ARBA00007174"/>
    </source>
</evidence>
<dbReference type="PANTHER" id="PTHR10173">
    <property type="entry name" value="METHIONINE SULFOXIDE REDUCTASE"/>
    <property type="match status" value="1"/>
</dbReference>
<proteinExistence type="inferred from homology"/>
<sequence length="210" mass="23780">MASLTVLSRCSWLSQARVLPRPPSVVIRRSRLIARRGFQSGLSLAWPRIMGQKFSGDWVSEHKADADPTLLEKARTRPRDMTLEEWRQVLTPKQFEVARGHGTEPAFTGYYADNKDAGIYLCVCCTAELFPSQTKYESGSGWPSFYDTQKTPDETDNVERKRDISFGMARTEVLCKRCGSHLGHVFEDGPRPTGLRYCINSASLKFKPKE</sequence>
<dbReference type="EC" id="1.8.4.12" evidence="6"/>
<dbReference type="OMA" id="LAWPRIM"/>
<dbReference type="EMBL" id="VCGU01000459">
    <property type="protein sequence ID" value="TRY61790.1"/>
    <property type="molecule type" value="Genomic_DNA"/>
</dbReference>
<dbReference type="AlphaFoldDB" id="A0A553N8Q2"/>
<dbReference type="InterPro" id="IPR002579">
    <property type="entry name" value="Met_Sox_Rdtase_MsrB_dom"/>
</dbReference>
<keyword evidence="4 6" id="KW-0560">Oxidoreductase</keyword>
<evidence type="ECO:0000256" key="5">
    <source>
        <dbReference type="ARBA" id="ARBA00048488"/>
    </source>
</evidence>
<keyword evidence="9" id="KW-1185">Reference proteome</keyword>
<evidence type="ECO:0000256" key="2">
    <source>
        <dbReference type="ARBA" id="ARBA00022723"/>
    </source>
</evidence>
<comment type="similarity">
    <text evidence="1 6">Belongs to the MsrB Met sulfoxide reductase family.</text>
</comment>
<dbReference type="NCBIfam" id="TIGR00357">
    <property type="entry name" value="peptide-methionine (R)-S-oxide reductase MsrB"/>
    <property type="match status" value="1"/>
</dbReference>
<dbReference type="FunFam" id="2.170.150.20:FF:000001">
    <property type="entry name" value="Peptide methionine sulfoxide reductase MsrB"/>
    <property type="match status" value="1"/>
</dbReference>
<dbReference type="Pfam" id="PF01641">
    <property type="entry name" value="SelR"/>
    <property type="match status" value="1"/>
</dbReference>
<protein>
    <recommendedName>
        <fullName evidence="6">Peptide-methionine (R)-S-oxide reductase</fullName>
        <ecNumber evidence="6">1.8.4.12</ecNumber>
    </recommendedName>
</protein>
<dbReference type="InterPro" id="IPR028427">
    <property type="entry name" value="Met_Sox_Rdtase_MsrB"/>
</dbReference>
<evidence type="ECO:0000313" key="8">
    <source>
        <dbReference type="EMBL" id="TRY61790.1"/>
    </source>
</evidence>
<comment type="caution">
    <text evidence="8">The sequence shown here is derived from an EMBL/GenBank/DDBJ whole genome shotgun (WGS) entry which is preliminary data.</text>
</comment>
<dbReference type="PANTHER" id="PTHR10173:SF52">
    <property type="entry name" value="METHIONINE-R-SULFOXIDE REDUCTASE B1"/>
    <property type="match status" value="1"/>
</dbReference>
<dbReference type="SUPFAM" id="SSF51316">
    <property type="entry name" value="Mss4-like"/>
    <property type="match status" value="1"/>
</dbReference>
<dbReference type="STRING" id="6832.A0A553N8Q2"/>
<evidence type="ECO:0000256" key="4">
    <source>
        <dbReference type="ARBA" id="ARBA00023002"/>
    </source>
</evidence>
<dbReference type="GO" id="GO:0030091">
    <property type="term" value="P:protein repair"/>
    <property type="evidence" value="ECO:0007669"/>
    <property type="project" value="InterPro"/>
</dbReference>
<evidence type="ECO:0000259" key="7">
    <source>
        <dbReference type="PROSITE" id="PS51790"/>
    </source>
</evidence>
<gene>
    <name evidence="8" type="ORF">TCAL_09092</name>
</gene>
<dbReference type="GO" id="GO:0005737">
    <property type="term" value="C:cytoplasm"/>
    <property type="evidence" value="ECO:0007669"/>
    <property type="project" value="TreeGrafter"/>
</dbReference>
<dbReference type="GO" id="GO:0033743">
    <property type="term" value="F:peptide-methionine (R)-S-oxide reductase activity"/>
    <property type="evidence" value="ECO:0007669"/>
    <property type="project" value="UniProtKB-EC"/>
</dbReference>
<evidence type="ECO:0000256" key="6">
    <source>
        <dbReference type="RuleBase" id="RU365044"/>
    </source>
</evidence>
<dbReference type="InterPro" id="IPR011057">
    <property type="entry name" value="Mss4-like_sf"/>
</dbReference>
<reference evidence="8 9" key="1">
    <citation type="journal article" date="2018" name="Nat. Ecol. Evol.">
        <title>Genomic signatures of mitonuclear coevolution across populations of Tigriopus californicus.</title>
        <authorList>
            <person name="Barreto F.S."/>
            <person name="Watson E.T."/>
            <person name="Lima T.G."/>
            <person name="Willett C.S."/>
            <person name="Edmands S."/>
            <person name="Li W."/>
            <person name="Burton R.S."/>
        </authorList>
    </citation>
    <scope>NUCLEOTIDE SEQUENCE [LARGE SCALE GENOMIC DNA]</scope>
    <source>
        <strain evidence="8 9">San Diego</strain>
    </source>
</reference>
<keyword evidence="3 6" id="KW-0862">Zinc</keyword>
<organism evidence="8 9">
    <name type="scientific">Tigriopus californicus</name>
    <name type="common">Marine copepod</name>
    <dbReference type="NCBI Taxonomy" id="6832"/>
    <lineage>
        <taxon>Eukaryota</taxon>
        <taxon>Metazoa</taxon>
        <taxon>Ecdysozoa</taxon>
        <taxon>Arthropoda</taxon>
        <taxon>Crustacea</taxon>
        <taxon>Multicrustacea</taxon>
        <taxon>Hexanauplia</taxon>
        <taxon>Copepoda</taxon>
        <taxon>Harpacticoida</taxon>
        <taxon>Harpacticidae</taxon>
        <taxon>Tigriopus</taxon>
    </lineage>
</organism>
<dbReference type="OrthoDB" id="44061at2759"/>
<dbReference type="Gene3D" id="2.170.150.20">
    <property type="entry name" value="Peptide methionine sulfoxide reductase"/>
    <property type="match status" value="1"/>
</dbReference>
<keyword evidence="2 6" id="KW-0479">Metal-binding</keyword>
<dbReference type="Proteomes" id="UP000318571">
    <property type="component" value="Chromosome 8"/>
</dbReference>
<name>A0A553N8Q2_TIGCA</name>
<evidence type="ECO:0000313" key="9">
    <source>
        <dbReference type="Proteomes" id="UP000318571"/>
    </source>
</evidence>
<dbReference type="GO" id="GO:0006979">
    <property type="term" value="P:response to oxidative stress"/>
    <property type="evidence" value="ECO:0007669"/>
    <property type="project" value="InterPro"/>
</dbReference>